<organism evidence="2 3">
    <name type="scientific">Sesamum indicum</name>
    <name type="common">Oriental sesame</name>
    <name type="synonym">Sesamum orientale</name>
    <dbReference type="NCBI Taxonomy" id="4182"/>
    <lineage>
        <taxon>Eukaryota</taxon>
        <taxon>Viridiplantae</taxon>
        <taxon>Streptophyta</taxon>
        <taxon>Embryophyta</taxon>
        <taxon>Tracheophyta</taxon>
        <taxon>Spermatophyta</taxon>
        <taxon>Magnoliopsida</taxon>
        <taxon>eudicotyledons</taxon>
        <taxon>Gunneridae</taxon>
        <taxon>Pentapetalae</taxon>
        <taxon>asterids</taxon>
        <taxon>lamiids</taxon>
        <taxon>Lamiales</taxon>
        <taxon>Pedaliaceae</taxon>
        <taxon>Sesamum</taxon>
    </lineage>
</organism>
<protein>
    <submittedName>
        <fullName evidence="3">Uncharacterized protein LOC105172774</fullName>
    </submittedName>
</protein>
<dbReference type="OrthoDB" id="1738566at2759"/>
<dbReference type="Gramene" id="SIN_1025753.t">
    <property type="protein sequence ID" value="SIN_1025753.t.cds1"/>
    <property type="gene ID" value="SIN_1025753"/>
</dbReference>
<proteinExistence type="predicted"/>
<dbReference type="AlphaFoldDB" id="A0A8M8V3K2"/>
<accession>A0A8M8V3K2</accession>
<keyword evidence="1" id="KW-1133">Transmembrane helix</keyword>
<dbReference type="GeneID" id="105172774"/>
<sequence length="214" mass="23840">MQKTVHLVSDPCLLLTPSGNMNTSFNYARLFTATHQRNFQSNVKKSILCAAKKRKRYAIGRSGRLMLESACVIASKLRILPEPFELLLTEFGAGNGGGNGFWNVFGRGGFDGWRRRRRTKLGMVITVVVCGVVGSWLVMGKELVLDAEAFLGGLGLLLFGLSVEGWRRGAKDWILGFCCCAFLVGLVLKKDDLRTWVRCFGSLKKNGKRKRRAY</sequence>
<evidence type="ECO:0000256" key="1">
    <source>
        <dbReference type="SAM" id="Phobius"/>
    </source>
</evidence>
<dbReference type="KEGG" id="sind:105172774"/>
<name>A0A8M8V3K2_SESIN</name>
<dbReference type="RefSeq" id="XP_020553152.1">
    <property type="nucleotide sequence ID" value="XM_020697493.1"/>
</dbReference>
<reference evidence="3" key="1">
    <citation type="submission" date="2025-08" db="UniProtKB">
        <authorList>
            <consortium name="RefSeq"/>
        </authorList>
    </citation>
    <scope>IDENTIFICATION</scope>
</reference>
<keyword evidence="1" id="KW-0812">Transmembrane</keyword>
<feature type="transmembrane region" description="Helical" evidence="1">
    <location>
        <begin position="121"/>
        <end position="139"/>
    </location>
</feature>
<evidence type="ECO:0000313" key="2">
    <source>
        <dbReference type="Proteomes" id="UP000504604"/>
    </source>
</evidence>
<gene>
    <name evidence="3" type="primary">LOC105172774</name>
</gene>
<feature type="transmembrane region" description="Helical" evidence="1">
    <location>
        <begin position="170"/>
        <end position="188"/>
    </location>
</feature>
<evidence type="ECO:0000313" key="3">
    <source>
        <dbReference type="RefSeq" id="XP_020553152.1"/>
    </source>
</evidence>
<keyword evidence="2" id="KW-1185">Reference proteome</keyword>
<dbReference type="Proteomes" id="UP000504604">
    <property type="component" value="Linkage group LG10"/>
</dbReference>
<keyword evidence="1" id="KW-0472">Membrane</keyword>